<keyword evidence="3" id="KW-0812">Transmembrane</keyword>
<feature type="transmembrane region" description="Helical" evidence="3">
    <location>
        <begin position="12"/>
        <end position="29"/>
    </location>
</feature>
<keyword evidence="2" id="KW-0539">Nucleus</keyword>
<dbReference type="Gene3D" id="2.40.100.10">
    <property type="entry name" value="Cyclophilin-like"/>
    <property type="match status" value="1"/>
</dbReference>
<sequence length="66" mass="7528">MRRSNLDWNVSDLMLSFGATGFYFFRFLYGDQARFFNDEIHIDLKHSKTGTVAMASAGENMNASQV</sequence>
<dbReference type="InterPro" id="IPR029000">
    <property type="entry name" value="Cyclophilin-like_dom_sf"/>
</dbReference>
<organism evidence="4 5">
    <name type="scientific">Trifolium medium</name>
    <dbReference type="NCBI Taxonomy" id="97028"/>
    <lineage>
        <taxon>Eukaryota</taxon>
        <taxon>Viridiplantae</taxon>
        <taxon>Streptophyta</taxon>
        <taxon>Embryophyta</taxon>
        <taxon>Tracheophyta</taxon>
        <taxon>Spermatophyta</taxon>
        <taxon>Magnoliopsida</taxon>
        <taxon>eudicotyledons</taxon>
        <taxon>Gunneridae</taxon>
        <taxon>Pentapetalae</taxon>
        <taxon>rosids</taxon>
        <taxon>fabids</taxon>
        <taxon>Fabales</taxon>
        <taxon>Fabaceae</taxon>
        <taxon>Papilionoideae</taxon>
        <taxon>50 kb inversion clade</taxon>
        <taxon>NPAAA clade</taxon>
        <taxon>Hologalegina</taxon>
        <taxon>IRL clade</taxon>
        <taxon>Trifolieae</taxon>
        <taxon>Trifolium</taxon>
    </lineage>
</organism>
<dbReference type="GO" id="GO:0016853">
    <property type="term" value="F:isomerase activity"/>
    <property type="evidence" value="ECO:0007669"/>
    <property type="project" value="UniProtKB-KW"/>
</dbReference>
<proteinExistence type="predicted"/>
<protein>
    <submittedName>
        <fullName evidence="4">Peptidyl-prolyl cis-trans isomerase-like 4-like</fullName>
    </submittedName>
</protein>
<dbReference type="SUPFAM" id="SSF50891">
    <property type="entry name" value="Cyclophilin-like"/>
    <property type="match status" value="1"/>
</dbReference>
<dbReference type="InterPro" id="IPR035542">
    <property type="entry name" value="CRIP"/>
</dbReference>
<keyword evidence="3" id="KW-0472">Membrane</keyword>
<evidence type="ECO:0000313" key="4">
    <source>
        <dbReference type="EMBL" id="MCI18662.1"/>
    </source>
</evidence>
<comment type="caution">
    <text evidence="4">The sequence shown here is derived from an EMBL/GenBank/DDBJ whole genome shotgun (WGS) entry which is preliminary data.</text>
</comment>
<keyword evidence="3" id="KW-1133">Transmembrane helix</keyword>
<name>A0A392Q432_9FABA</name>
<evidence type="ECO:0000256" key="2">
    <source>
        <dbReference type="ARBA" id="ARBA00023242"/>
    </source>
</evidence>
<dbReference type="PANTHER" id="PTHR45843:SF1">
    <property type="entry name" value="PEPTIDYL-PROLYL CIS-TRANS ISOMERASE-LIKE 4"/>
    <property type="match status" value="1"/>
</dbReference>
<evidence type="ECO:0000256" key="1">
    <source>
        <dbReference type="ARBA" id="ARBA00004123"/>
    </source>
</evidence>
<dbReference type="Proteomes" id="UP000265520">
    <property type="component" value="Unassembled WGS sequence"/>
</dbReference>
<evidence type="ECO:0000313" key="5">
    <source>
        <dbReference type="Proteomes" id="UP000265520"/>
    </source>
</evidence>
<accession>A0A392Q432</accession>
<dbReference type="EMBL" id="LXQA010111276">
    <property type="protein sequence ID" value="MCI18662.1"/>
    <property type="molecule type" value="Genomic_DNA"/>
</dbReference>
<reference evidence="4 5" key="1">
    <citation type="journal article" date="2018" name="Front. Plant Sci.">
        <title>Red Clover (Trifolium pratense) and Zigzag Clover (T. medium) - A Picture of Genomic Similarities and Differences.</title>
        <authorList>
            <person name="Dluhosova J."/>
            <person name="Istvanek J."/>
            <person name="Nedelnik J."/>
            <person name="Repkova J."/>
        </authorList>
    </citation>
    <scope>NUCLEOTIDE SEQUENCE [LARGE SCALE GENOMIC DNA]</scope>
    <source>
        <strain evidence="5">cv. 10/8</strain>
        <tissue evidence="4">Leaf</tissue>
    </source>
</reference>
<dbReference type="GO" id="GO:0005634">
    <property type="term" value="C:nucleus"/>
    <property type="evidence" value="ECO:0007669"/>
    <property type="project" value="UniProtKB-SubCell"/>
</dbReference>
<evidence type="ECO:0000256" key="3">
    <source>
        <dbReference type="SAM" id="Phobius"/>
    </source>
</evidence>
<dbReference type="AlphaFoldDB" id="A0A392Q432"/>
<dbReference type="PANTHER" id="PTHR45843">
    <property type="entry name" value="PEPTIDYL-PROLYL CIS-TRANS ISOMERASE-LIKE 4"/>
    <property type="match status" value="1"/>
</dbReference>
<comment type="subcellular location">
    <subcellularLocation>
        <location evidence="1">Nucleus</location>
    </subcellularLocation>
</comment>
<keyword evidence="5" id="KW-1185">Reference proteome</keyword>
<keyword evidence="4" id="KW-0413">Isomerase</keyword>